<dbReference type="GO" id="GO:0005737">
    <property type="term" value="C:cytoplasm"/>
    <property type="evidence" value="ECO:0007669"/>
    <property type="project" value="UniProtKB-SubCell"/>
</dbReference>
<dbReference type="Gene3D" id="3.40.50.1820">
    <property type="entry name" value="alpha/beta hydrolase"/>
    <property type="match status" value="1"/>
</dbReference>
<evidence type="ECO:0000256" key="6">
    <source>
        <dbReference type="ARBA" id="ARBA00022438"/>
    </source>
</evidence>
<evidence type="ECO:0000256" key="3">
    <source>
        <dbReference type="ARBA" id="ARBA00010088"/>
    </source>
</evidence>
<dbReference type="RefSeq" id="WP_123637580.1">
    <property type="nucleotide sequence ID" value="NZ_RJUK01000001.1"/>
</dbReference>
<dbReference type="InterPro" id="IPR013595">
    <property type="entry name" value="Pept_S33_TAP-like_C"/>
</dbReference>
<dbReference type="PANTHER" id="PTHR43722">
    <property type="entry name" value="PROLINE IMINOPEPTIDASE"/>
    <property type="match status" value="1"/>
</dbReference>
<dbReference type="InterPro" id="IPR005944">
    <property type="entry name" value="Pro_iminopeptidase"/>
</dbReference>
<dbReference type="OrthoDB" id="4510475at2"/>
<organism evidence="14 15">
    <name type="scientific">Marinimicrobium koreense</name>
    <dbReference type="NCBI Taxonomy" id="306545"/>
    <lineage>
        <taxon>Bacteria</taxon>
        <taxon>Pseudomonadati</taxon>
        <taxon>Pseudomonadota</taxon>
        <taxon>Gammaproteobacteria</taxon>
        <taxon>Cellvibrionales</taxon>
        <taxon>Cellvibrionaceae</taxon>
        <taxon>Marinimicrobium</taxon>
    </lineage>
</organism>
<gene>
    <name evidence="14" type="ORF">EDC38_1032</name>
</gene>
<proteinExistence type="inferred from homology"/>
<sequence length="508" mass="55675">MFMQQRKFGHRWFALLLPALVSVTGFALAADDKPQAGKVGALSSSGKELEFSDCALTANERLRHVQCARLSVPENYEQQGPDDVWIDLLIVRLPATAAQVQDDPVLAIAGGPGQAASRSFLRLDRAFAQLARRRDIYLVDQRGTGQSNPQPCAVDDAAMPLADPDPAQLSSLARACLQDFNGDPRHYTTEVAVRDLERVRQALGVSRWNLYGVSYGTRVAQTYMRRYPDAVRTAVLDGVLPADVSLGPQIAVHSQAALDALIRQCDQSSPCRERFPELQRDITQLLDRLESEPVEVRYESLRDGSWQTLRFTRAHLVNVIRMALYNSDVLSVLSPMIDSAARDNNLVALARLAQRLDISDDIALGMHNSVVCTEDAPFYPQVDAEEGEGTYMGPGFLAGLKAMCEPWPRGEMGEQFKAPLKSDIPTLLLSGGRDPITPPAYGDQLMQTLGNARHLVVPERGHQVGLLGCVPDIIARFVISAEPGSLSADCLDRVQTVPLFLDRNGPSP</sequence>
<keyword evidence="9" id="KW-0378">Hydrolase</keyword>
<feature type="chain" id="PRO_5018158639" description="Proline iminopeptidase" evidence="11">
    <location>
        <begin position="30"/>
        <end position="508"/>
    </location>
</feature>
<dbReference type="SUPFAM" id="SSF53474">
    <property type="entry name" value="alpha/beta-Hydrolases"/>
    <property type="match status" value="1"/>
</dbReference>
<protein>
    <recommendedName>
        <fullName evidence="5">Proline iminopeptidase</fullName>
        <ecNumber evidence="4">3.4.11.5</ecNumber>
    </recommendedName>
    <alternativeName>
        <fullName evidence="10">Prolyl aminopeptidase</fullName>
    </alternativeName>
</protein>
<dbReference type="Proteomes" id="UP000273643">
    <property type="component" value="Unassembled WGS sequence"/>
</dbReference>
<evidence type="ECO:0000256" key="7">
    <source>
        <dbReference type="ARBA" id="ARBA00022490"/>
    </source>
</evidence>
<dbReference type="Pfam" id="PF00561">
    <property type="entry name" value="Abhydrolase_1"/>
    <property type="match status" value="1"/>
</dbReference>
<keyword evidence="8" id="KW-0645">Protease</keyword>
<dbReference type="EMBL" id="RJUK01000001">
    <property type="protein sequence ID" value="ROQ20427.1"/>
    <property type="molecule type" value="Genomic_DNA"/>
</dbReference>
<feature type="signal peptide" evidence="11">
    <location>
        <begin position="1"/>
        <end position="29"/>
    </location>
</feature>
<evidence type="ECO:0000256" key="9">
    <source>
        <dbReference type="ARBA" id="ARBA00022801"/>
    </source>
</evidence>
<feature type="domain" description="Peptidase S33 tripeptidyl aminopeptidase-like C-terminal" evidence="13">
    <location>
        <begin position="402"/>
        <end position="482"/>
    </location>
</feature>
<dbReference type="PANTHER" id="PTHR43722:SF1">
    <property type="entry name" value="PROLINE IMINOPEPTIDASE"/>
    <property type="match status" value="1"/>
</dbReference>
<keyword evidence="11" id="KW-0732">Signal</keyword>
<evidence type="ECO:0000313" key="15">
    <source>
        <dbReference type="Proteomes" id="UP000273643"/>
    </source>
</evidence>
<evidence type="ECO:0000256" key="11">
    <source>
        <dbReference type="SAM" id="SignalP"/>
    </source>
</evidence>
<feature type="domain" description="AB hydrolase-1" evidence="12">
    <location>
        <begin position="104"/>
        <end position="241"/>
    </location>
</feature>
<evidence type="ECO:0000256" key="1">
    <source>
        <dbReference type="ARBA" id="ARBA00001585"/>
    </source>
</evidence>
<dbReference type="InterPro" id="IPR029058">
    <property type="entry name" value="AB_hydrolase_fold"/>
</dbReference>
<evidence type="ECO:0000256" key="5">
    <source>
        <dbReference type="ARBA" id="ARBA00021843"/>
    </source>
</evidence>
<evidence type="ECO:0000259" key="12">
    <source>
        <dbReference type="Pfam" id="PF00561"/>
    </source>
</evidence>
<dbReference type="GO" id="GO:0004177">
    <property type="term" value="F:aminopeptidase activity"/>
    <property type="evidence" value="ECO:0007669"/>
    <property type="project" value="UniProtKB-KW"/>
</dbReference>
<dbReference type="AlphaFoldDB" id="A0A3N1NZK4"/>
<evidence type="ECO:0000256" key="2">
    <source>
        <dbReference type="ARBA" id="ARBA00004496"/>
    </source>
</evidence>
<comment type="catalytic activity">
    <reaction evidence="1">
        <text>Release of N-terminal proline from a peptide.</text>
        <dbReference type="EC" id="3.4.11.5"/>
    </reaction>
</comment>
<dbReference type="PRINTS" id="PR00793">
    <property type="entry name" value="PROAMNOPTASE"/>
</dbReference>
<accession>A0A3N1NZK4</accession>
<reference evidence="14 15" key="1">
    <citation type="submission" date="2018-11" db="EMBL/GenBank/DDBJ databases">
        <title>Genomic Encyclopedia of Type Strains, Phase IV (KMG-IV): sequencing the most valuable type-strain genomes for metagenomic binning, comparative biology and taxonomic classification.</title>
        <authorList>
            <person name="Goeker M."/>
        </authorList>
    </citation>
    <scope>NUCLEOTIDE SEQUENCE [LARGE SCALE GENOMIC DNA]</scope>
    <source>
        <strain evidence="14 15">DSM 16974</strain>
    </source>
</reference>
<comment type="similarity">
    <text evidence="3">Belongs to the peptidase S33 family.</text>
</comment>
<evidence type="ECO:0000256" key="10">
    <source>
        <dbReference type="ARBA" id="ARBA00029605"/>
    </source>
</evidence>
<evidence type="ECO:0000256" key="4">
    <source>
        <dbReference type="ARBA" id="ARBA00012568"/>
    </source>
</evidence>
<keyword evidence="6" id="KW-0031">Aminopeptidase</keyword>
<comment type="caution">
    <text evidence="14">The sequence shown here is derived from an EMBL/GenBank/DDBJ whole genome shotgun (WGS) entry which is preliminary data.</text>
</comment>
<keyword evidence="7" id="KW-0963">Cytoplasm</keyword>
<comment type="subcellular location">
    <subcellularLocation>
        <location evidence="2">Cytoplasm</location>
    </subcellularLocation>
</comment>
<dbReference type="GO" id="GO:0006508">
    <property type="term" value="P:proteolysis"/>
    <property type="evidence" value="ECO:0007669"/>
    <property type="project" value="UniProtKB-KW"/>
</dbReference>
<dbReference type="InterPro" id="IPR002410">
    <property type="entry name" value="Peptidase_S33"/>
</dbReference>
<dbReference type="EC" id="3.4.11.5" evidence="4"/>
<evidence type="ECO:0000259" key="13">
    <source>
        <dbReference type="Pfam" id="PF08386"/>
    </source>
</evidence>
<keyword evidence="15" id="KW-1185">Reference proteome</keyword>
<evidence type="ECO:0000313" key="14">
    <source>
        <dbReference type="EMBL" id="ROQ20427.1"/>
    </source>
</evidence>
<name>A0A3N1NZK4_9GAMM</name>
<dbReference type="Pfam" id="PF08386">
    <property type="entry name" value="Abhydrolase_4"/>
    <property type="match status" value="1"/>
</dbReference>
<evidence type="ECO:0000256" key="8">
    <source>
        <dbReference type="ARBA" id="ARBA00022670"/>
    </source>
</evidence>
<dbReference type="InterPro" id="IPR000073">
    <property type="entry name" value="AB_hydrolase_1"/>
</dbReference>